<evidence type="ECO:0000313" key="1">
    <source>
        <dbReference type="EMBL" id="MFD1528130.1"/>
    </source>
</evidence>
<name>A0ABW4FBM6_9PSEU</name>
<evidence type="ECO:0008006" key="3">
    <source>
        <dbReference type="Google" id="ProtNLM"/>
    </source>
</evidence>
<organism evidence="1 2">
    <name type="scientific">Pseudonocardia aurantiaca</name>
    <dbReference type="NCBI Taxonomy" id="75290"/>
    <lineage>
        <taxon>Bacteria</taxon>
        <taxon>Bacillati</taxon>
        <taxon>Actinomycetota</taxon>
        <taxon>Actinomycetes</taxon>
        <taxon>Pseudonocardiales</taxon>
        <taxon>Pseudonocardiaceae</taxon>
        <taxon>Pseudonocardia</taxon>
    </lineage>
</organism>
<protein>
    <recommendedName>
        <fullName evidence="3">Peptidase C51 domain-containing protein</fullName>
    </recommendedName>
</protein>
<dbReference type="Gene3D" id="3.90.1720.10">
    <property type="entry name" value="endopeptidase domain like (from Nostoc punctiforme)"/>
    <property type="match status" value="1"/>
</dbReference>
<proteinExistence type="predicted"/>
<reference evidence="2" key="1">
    <citation type="journal article" date="2019" name="Int. J. Syst. Evol. Microbiol.">
        <title>The Global Catalogue of Microorganisms (GCM) 10K type strain sequencing project: providing services to taxonomists for standard genome sequencing and annotation.</title>
        <authorList>
            <consortium name="The Broad Institute Genomics Platform"/>
            <consortium name="The Broad Institute Genome Sequencing Center for Infectious Disease"/>
            <person name="Wu L."/>
            <person name="Ma J."/>
        </authorList>
    </citation>
    <scope>NUCLEOTIDE SEQUENCE [LARGE SCALE GENOMIC DNA]</scope>
    <source>
        <strain evidence="2">JCM 12165</strain>
    </source>
</reference>
<comment type="caution">
    <text evidence="1">The sequence shown here is derived from an EMBL/GenBank/DDBJ whole genome shotgun (WGS) entry which is preliminary data.</text>
</comment>
<dbReference type="EMBL" id="JBHUCP010000001">
    <property type="protein sequence ID" value="MFD1528130.1"/>
    <property type="molecule type" value="Genomic_DNA"/>
</dbReference>
<keyword evidence="2" id="KW-1185">Reference proteome</keyword>
<dbReference type="Proteomes" id="UP001597145">
    <property type="component" value="Unassembled WGS sequence"/>
</dbReference>
<evidence type="ECO:0000313" key="2">
    <source>
        <dbReference type="Proteomes" id="UP001597145"/>
    </source>
</evidence>
<dbReference type="RefSeq" id="WP_343972364.1">
    <property type="nucleotide sequence ID" value="NZ_BAAAJG010000003.1"/>
</dbReference>
<sequence>MVSAALAVGLVTGFAQPPQASVQTPVPVAHSTTLDSTPAAAKPARTTLLDEAHHQLTAMRHSRYQHKTEVNEQEGKYFYDCSGFLDYALERSKPNALQALHVNARSKRPLAEDFVHHLQKAGKGGTGGPWQSVGTVAELRPGNVIAWLTAPDSDTDNTGHVMVVDGRPVQNPQRPNEWLVKIIDSTKSPHADDSRAKGTTGLGTGTVGLIVNRSGEPVGYYWRGGVSTVAKHTEVALGRVS</sequence>
<accession>A0ABW4FBM6</accession>
<gene>
    <name evidence="1" type="ORF">ACFSCY_01600</name>
</gene>